<dbReference type="EMBL" id="CP001349">
    <property type="protein sequence ID" value="ACL59357.1"/>
    <property type="molecule type" value="Genomic_DNA"/>
</dbReference>
<dbReference type="AlphaFoldDB" id="B8ICW5"/>
<gene>
    <name evidence="2" type="ordered locus">Mnod_4489</name>
</gene>
<dbReference type="HOGENOM" id="CLU_100562_1_0_5"/>
<dbReference type="RefSeq" id="WP_015930995.1">
    <property type="nucleotide sequence ID" value="NC_011894.1"/>
</dbReference>
<accession>B8ICW5</accession>
<dbReference type="STRING" id="460265.Mnod_4489"/>
<keyword evidence="1" id="KW-0732">Signal</keyword>
<evidence type="ECO:0000256" key="1">
    <source>
        <dbReference type="SAM" id="SignalP"/>
    </source>
</evidence>
<dbReference type="OrthoDB" id="9806572at2"/>
<dbReference type="eggNOG" id="COG5342">
    <property type="taxonomic scope" value="Bacteria"/>
</dbReference>
<name>B8ICW5_METNO</name>
<dbReference type="KEGG" id="mno:Mnod_4489"/>
<organism evidence="2 3">
    <name type="scientific">Methylobacterium nodulans (strain LMG 21967 / CNCM I-2342 / ORS 2060)</name>
    <dbReference type="NCBI Taxonomy" id="460265"/>
    <lineage>
        <taxon>Bacteria</taxon>
        <taxon>Pseudomonadati</taxon>
        <taxon>Pseudomonadota</taxon>
        <taxon>Alphaproteobacteria</taxon>
        <taxon>Hyphomicrobiales</taxon>
        <taxon>Methylobacteriaceae</taxon>
        <taxon>Methylobacterium</taxon>
    </lineage>
</organism>
<keyword evidence="3" id="KW-1185">Reference proteome</keyword>
<reference evidence="2 3" key="1">
    <citation type="submission" date="2009-01" db="EMBL/GenBank/DDBJ databases">
        <title>Complete sequence of chromosome of Methylobacterium nodulans ORS 2060.</title>
        <authorList>
            <consortium name="US DOE Joint Genome Institute"/>
            <person name="Lucas S."/>
            <person name="Copeland A."/>
            <person name="Lapidus A."/>
            <person name="Glavina del Rio T."/>
            <person name="Dalin E."/>
            <person name="Tice H."/>
            <person name="Bruce D."/>
            <person name="Goodwin L."/>
            <person name="Pitluck S."/>
            <person name="Sims D."/>
            <person name="Brettin T."/>
            <person name="Detter J.C."/>
            <person name="Han C."/>
            <person name="Larimer F."/>
            <person name="Land M."/>
            <person name="Hauser L."/>
            <person name="Kyrpides N."/>
            <person name="Ivanova N."/>
            <person name="Marx C.J."/>
            <person name="Richardson P."/>
        </authorList>
    </citation>
    <scope>NUCLEOTIDE SEQUENCE [LARGE SCALE GENOMIC DNA]</scope>
    <source>
        <strain evidence="3">LMG 21967 / CNCM I-2342 / ORS 2060</strain>
    </source>
</reference>
<dbReference type="Proteomes" id="UP000008207">
    <property type="component" value="Chromosome"/>
</dbReference>
<evidence type="ECO:0000313" key="2">
    <source>
        <dbReference type="EMBL" id="ACL59357.1"/>
    </source>
</evidence>
<proteinExistence type="predicted"/>
<evidence type="ECO:0008006" key="4">
    <source>
        <dbReference type="Google" id="ProtNLM"/>
    </source>
</evidence>
<sequence length="203" mass="21276">MSRALLPVLALSLLAAAPALARPKAKPEASAPPNLQASPIGSFGSWNVFAAGEGRSRICYAISQPQARLPKSLKRDAAYLFVTVRKGERVSNEIALMMGFAPKPGSNQTGAGTETAAANAAVPTPSAANDPSLAIGAARYALVVKGTNAWLQNPAEEGRVVNEMNRGKKVIVKAVSQRGNASTDEYSLDGFGDALKRTREECK</sequence>
<protein>
    <recommendedName>
        <fullName evidence="4">Invasion associated locus b family protein</fullName>
    </recommendedName>
</protein>
<feature type="chain" id="PRO_5002874272" description="Invasion associated locus b family protein" evidence="1">
    <location>
        <begin position="22"/>
        <end position="203"/>
    </location>
</feature>
<evidence type="ECO:0000313" key="3">
    <source>
        <dbReference type="Proteomes" id="UP000008207"/>
    </source>
</evidence>
<feature type="signal peptide" evidence="1">
    <location>
        <begin position="1"/>
        <end position="21"/>
    </location>
</feature>